<protein>
    <submittedName>
        <fullName evidence="1">Uncharacterized protein</fullName>
    </submittedName>
</protein>
<organism evidence="1">
    <name type="scientific">Arundo donax</name>
    <name type="common">Giant reed</name>
    <name type="synonym">Donax arundinaceus</name>
    <dbReference type="NCBI Taxonomy" id="35708"/>
    <lineage>
        <taxon>Eukaryota</taxon>
        <taxon>Viridiplantae</taxon>
        <taxon>Streptophyta</taxon>
        <taxon>Embryophyta</taxon>
        <taxon>Tracheophyta</taxon>
        <taxon>Spermatophyta</taxon>
        <taxon>Magnoliopsida</taxon>
        <taxon>Liliopsida</taxon>
        <taxon>Poales</taxon>
        <taxon>Poaceae</taxon>
        <taxon>PACMAD clade</taxon>
        <taxon>Arundinoideae</taxon>
        <taxon>Arundineae</taxon>
        <taxon>Arundo</taxon>
    </lineage>
</organism>
<reference evidence="1" key="1">
    <citation type="submission" date="2014-09" db="EMBL/GenBank/DDBJ databases">
        <authorList>
            <person name="Magalhaes I.L.F."/>
            <person name="Oliveira U."/>
            <person name="Santos F.R."/>
            <person name="Vidigal T.H.D.A."/>
            <person name="Brescovit A.D."/>
            <person name="Santos A.J."/>
        </authorList>
    </citation>
    <scope>NUCLEOTIDE SEQUENCE</scope>
    <source>
        <tissue evidence="1">Shoot tissue taken approximately 20 cm above the soil surface</tissue>
    </source>
</reference>
<dbReference type="AlphaFoldDB" id="A0A0A9AZ75"/>
<sequence>MSLSCYATETSAMLGYVPVCNMHLISGNFINTNITNNHINLS</sequence>
<evidence type="ECO:0000313" key="1">
    <source>
        <dbReference type="EMBL" id="JAD56431.1"/>
    </source>
</evidence>
<accession>A0A0A9AZ75</accession>
<reference evidence="1" key="2">
    <citation type="journal article" date="2015" name="Data Brief">
        <title>Shoot transcriptome of the giant reed, Arundo donax.</title>
        <authorList>
            <person name="Barrero R.A."/>
            <person name="Guerrero F.D."/>
            <person name="Moolhuijzen P."/>
            <person name="Goolsby J.A."/>
            <person name="Tidwell J."/>
            <person name="Bellgard S.E."/>
            <person name="Bellgard M.I."/>
        </authorList>
    </citation>
    <scope>NUCLEOTIDE SEQUENCE</scope>
    <source>
        <tissue evidence="1">Shoot tissue taken approximately 20 cm above the soil surface</tissue>
    </source>
</reference>
<dbReference type="EMBL" id="GBRH01241464">
    <property type="protein sequence ID" value="JAD56431.1"/>
    <property type="molecule type" value="Transcribed_RNA"/>
</dbReference>
<name>A0A0A9AZ75_ARUDO</name>
<proteinExistence type="predicted"/>